<feature type="domain" description="Penicillin-binding protein transpeptidase" evidence="15">
    <location>
        <begin position="264"/>
        <end position="597"/>
    </location>
</feature>
<evidence type="ECO:0000259" key="15">
    <source>
        <dbReference type="Pfam" id="PF00905"/>
    </source>
</evidence>
<evidence type="ECO:0000256" key="2">
    <source>
        <dbReference type="ARBA" id="ARBA00004236"/>
    </source>
</evidence>
<keyword evidence="6" id="KW-0645">Protease</keyword>
<sequence>MRRDKQEAQAQFNRRTFMVGAGGVGAFAGIGAQLYTLQILQEDEYRVLSDNNQFSFRIQLPTRGRILDRFGETIAENRDSYRIYLIREQAGDPALALDRLSRYMHIGEARRERVLRDLARTPRFQPVTIAEGVDWETFSRVNLHLPELPGVMPDVGEVRTYPMPAAFAHVAGYVQSAPPEIAGDDPLLRHPAFRVGRSGVEIARDTELRGSAGSLKVEVNAFGRVIRELPDQSRPAEPGRDVTLTIDSEVQRFATERLGTESASVVGLDVQTGEIVVMASTPSFDPNLFVLGIPSREFRDLNENPYRPLFNKAINGLYAPASTVKGVISLAALRHGVMRPGERVTCRGSVQLGNRRFHCWRREGHGPVNMHDAIKVSCDTYFYEVASRLGIERIRETALELGFGQLFDVGIPMLSQAGGLFPSPQWKRARTGQGWSMGDTYNVGIGQGAVLASPLQLAVMTARMATGRAVEPTLYPRRGPAQFARLDFDDAHIEAVHNAHVGVVHEPGGTSYWSLGGLGVEGVRMAGKTGTSQVYSISAEERARGVRSQDDLPWRLRNHGLFICYAPAEAPRYAVALVVEHGGGGARSAAQPARDILRELILRDPAGRSGIVAARHEPINLAQGG</sequence>
<dbReference type="InterPro" id="IPR036138">
    <property type="entry name" value="PBP_dimer_sf"/>
</dbReference>
<evidence type="ECO:0000313" key="17">
    <source>
        <dbReference type="EMBL" id="MFC4724078.1"/>
    </source>
</evidence>
<dbReference type="Pfam" id="PF03717">
    <property type="entry name" value="PBP_dimer"/>
    <property type="match status" value="1"/>
</dbReference>
<keyword evidence="10" id="KW-0573">Peptidoglycan synthesis</keyword>
<reference evidence="18" key="1">
    <citation type="journal article" date="2019" name="Int. J. Syst. Evol. Microbiol.">
        <title>The Global Catalogue of Microorganisms (GCM) 10K type strain sequencing project: providing services to taxonomists for standard genome sequencing and annotation.</title>
        <authorList>
            <consortium name="The Broad Institute Genomics Platform"/>
            <consortium name="The Broad Institute Genome Sequencing Center for Infectious Disease"/>
            <person name="Wu L."/>
            <person name="Ma J."/>
        </authorList>
    </citation>
    <scope>NUCLEOTIDE SEQUENCE [LARGE SCALE GENOMIC DNA]</scope>
    <source>
        <strain evidence="18">CCUG 62981</strain>
    </source>
</reference>
<protein>
    <submittedName>
        <fullName evidence="17">Penicillin-binding protein 2</fullName>
        <ecNumber evidence="17">3.4.16.4</ecNumber>
    </submittedName>
</protein>
<dbReference type="GO" id="GO:0009002">
    <property type="term" value="F:serine-type D-Ala-D-Ala carboxypeptidase activity"/>
    <property type="evidence" value="ECO:0007669"/>
    <property type="project" value="UniProtKB-EC"/>
</dbReference>
<dbReference type="Gene3D" id="3.40.710.10">
    <property type="entry name" value="DD-peptidase/beta-lactamase superfamily"/>
    <property type="match status" value="1"/>
</dbReference>
<dbReference type="EMBL" id="JBHSGQ010000001">
    <property type="protein sequence ID" value="MFC4724078.1"/>
    <property type="molecule type" value="Genomic_DNA"/>
</dbReference>
<dbReference type="NCBIfam" id="TIGR03423">
    <property type="entry name" value="pbp2_mrdA"/>
    <property type="match status" value="1"/>
</dbReference>
<organism evidence="17 18">
    <name type="scientific">Glycocaulis abyssi</name>
    <dbReference type="NCBI Taxonomy" id="1433403"/>
    <lineage>
        <taxon>Bacteria</taxon>
        <taxon>Pseudomonadati</taxon>
        <taxon>Pseudomonadota</taxon>
        <taxon>Alphaproteobacteria</taxon>
        <taxon>Maricaulales</taxon>
        <taxon>Maricaulaceae</taxon>
        <taxon>Glycocaulis</taxon>
    </lineage>
</organism>
<dbReference type="Gene3D" id="3.90.1310.10">
    <property type="entry name" value="Penicillin-binding protein 2a (Domain 2)"/>
    <property type="match status" value="1"/>
</dbReference>
<dbReference type="PANTHER" id="PTHR30627:SF2">
    <property type="entry name" value="PEPTIDOGLYCAN D,D-TRANSPEPTIDASE MRDA"/>
    <property type="match status" value="1"/>
</dbReference>
<keyword evidence="3" id="KW-1003">Cell membrane</keyword>
<evidence type="ECO:0000256" key="7">
    <source>
        <dbReference type="ARBA" id="ARBA00022692"/>
    </source>
</evidence>
<dbReference type="InterPro" id="IPR012338">
    <property type="entry name" value="Beta-lactam/transpept-like"/>
</dbReference>
<dbReference type="SUPFAM" id="SSF56519">
    <property type="entry name" value="Penicillin binding protein dimerisation domain"/>
    <property type="match status" value="1"/>
</dbReference>
<dbReference type="Proteomes" id="UP001596024">
    <property type="component" value="Unassembled WGS sequence"/>
</dbReference>
<feature type="transmembrane region" description="Helical" evidence="14">
    <location>
        <begin position="12"/>
        <end position="35"/>
    </location>
</feature>
<keyword evidence="12 14" id="KW-0472">Membrane</keyword>
<evidence type="ECO:0000256" key="12">
    <source>
        <dbReference type="ARBA" id="ARBA00023136"/>
    </source>
</evidence>
<feature type="domain" description="Penicillin-binding protein dimerisation" evidence="16">
    <location>
        <begin position="61"/>
        <end position="229"/>
    </location>
</feature>
<dbReference type="EC" id="3.4.16.4" evidence="17"/>
<keyword evidence="7 14" id="KW-0812">Transmembrane</keyword>
<keyword evidence="5 17" id="KW-0121">Carboxypeptidase</keyword>
<dbReference type="Pfam" id="PF00905">
    <property type="entry name" value="Transpeptidase"/>
    <property type="match status" value="1"/>
</dbReference>
<keyword evidence="9" id="KW-0133">Cell shape</keyword>
<dbReference type="PANTHER" id="PTHR30627">
    <property type="entry name" value="PEPTIDOGLYCAN D,D-TRANSPEPTIDASE"/>
    <property type="match status" value="1"/>
</dbReference>
<evidence type="ECO:0000313" key="18">
    <source>
        <dbReference type="Proteomes" id="UP001596024"/>
    </source>
</evidence>
<proteinExistence type="predicted"/>
<evidence type="ECO:0000256" key="11">
    <source>
        <dbReference type="ARBA" id="ARBA00022989"/>
    </source>
</evidence>
<dbReference type="InterPro" id="IPR017790">
    <property type="entry name" value="Penicillin-binding_protein_2"/>
</dbReference>
<dbReference type="InterPro" id="IPR001460">
    <property type="entry name" value="PCN-bd_Tpept"/>
</dbReference>
<evidence type="ECO:0000256" key="10">
    <source>
        <dbReference type="ARBA" id="ARBA00022984"/>
    </source>
</evidence>
<evidence type="ECO:0000256" key="8">
    <source>
        <dbReference type="ARBA" id="ARBA00022801"/>
    </source>
</evidence>
<evidence type="ECO:0000256" key="14">
    <source>
        <dbReference type="SAM" id="Phobius"/>
    </source>
</evidence>
<keyword evidence="13" id="KW-0961">Cell wall biogenesis/degradation</keyword>
<evidence type="ECO:0000259" key="16">
    <source>
        <dbReference type="Pfam" id="PF03717"/>
    </source>
</evidence>
<evidence type="ECO:0000256" key="3">
    <source>
        <dbReference type="ARBA" id="ARBA00022475"/>
    </source>
</evidence>
<accession>A0ABV9NBN8</accession>
<keyword evidence="11 14" id="KW-1133">Transmembrane helix</keyword>
<evidence type="ECO:0000256" key="13">
    <source>
        <dbReference type="ARBA" id="ARBA00023316"/>
    </source>
</evidence>
<evidence type="ECO:0000256" key="4">
    <source>
        <dbReference type="ARBA" id="ARBA00022519"/>
    </source>
</evidence>
<dbReference type="SUPFAM" id="SSF56601">
    <property type="entry name" value="beta-lactamase/transpeptidase-like"/>
    <property type="match status" value="1"/>
</dbReference>
<evidence type="ECO:0000256" key="9">
    <source>
        <dbReference type="ARBA" id="ARBA00022960"/>
    </source>
</evidence>
<evidence type="ECO:0000256" key="5">
    <source>
        <dbReference type="ARBA" id="ARBA00022645"/>
    </source>
</evidence>
<keyword evidence="4" id="KW-0997">Cell inner membrane</keyword>
<keyword evidence="18" id="KW-1185">Reference proteome</keyword>
<dbReference type="InterPro" id="IPR005311">
    <property type="entry name" value="PBP_dimer"/>
</dbReference>
<evidence type="ECO:0000256" key="6">
    <source>
        <dbReference type="ARBA" id="ARBA00022670"/>
    </source>
</evidence>
<comment type="caution">
    <text evidence="17">The sequence shown here is derived from an EMBL/GenBank/DDBJ whole genome shotgun (WGS) entry which is preliminary data.</text>
</comment>
<dbReference type="InterPro" id="IPR050515">
    <property type="entry name" value="Beta-lactam/transpept"/>
</dbReference>
<comment type="subcellular location">
    <subcellularLocation>
        <location evidence="2">Cell membrane</location>
    </subcellularLocation>
    <subcellularLocation>
        <location evidence="1">Membrane</location>
        <topology evidence="1">Single-pass membrane protein</topology>
    </subcellularLocation>
</comment>
<gene>
    <name evidence="17" type="primary">mrdA</name>
    <name evidence="17" type="ORF">ACFPB0_02115</name>
</gene>
<evidence type="ECO:0000256" key="1">
    <source>
        <dbReference type="ARBA" id="ARBA00004167"/>
    </source>
</evidence>
<keyword evidence="8 17" id="KW-0378">Hydrolase</keyword>
<dbReference type="RefSeq" id="WP_382436063.1">
    <property type="nucleotide sequence ID" value="NZ_JBHSGQ010000001.1"/>
</dbReference>
<name>A0ABV9NBN8_9PROT</name>